<reference evidence="3" key="2">
    <citation type="submission" date="2018-02" db="UniProtKB">
        <authorList>
            <consortium name="EnsemblPlants"/>
        </authorList>
    </citation>
    <scope>IDENTIFICATION</scope>
    <source>
        <strain evidence="3">Williams 82</strain>
    </source>
</reference>
<dbReference type="AlphaFoldDB" id="A0A0R0K1I3"/>
<dbReference type="Gramene" id="KRH60615">
    <property type="protein sequence ID" value="KRH60615"/>
    <property type="gene ID" value="GLYMA_04G000500"/>
</dbReference>
<feature type="compositionally biased region" description="Polar residues" evidence="1">
    <location>
        <begin position="9"/>
        <end position="20"/>
    </location>
</feature>
<gene>
    <name evidence="2" type="ORF">GLYMA_04G000500</name>
</gene>
<protein>
    <submittedName>
        <fullName evidence="2 3">Uncharacterized protein</fullName>
    </submittedName>
</protein>
<evidence type="ECO:0000313" key="3">
    <source>
        <dbReference type="EnsemblPlants" id="KRH60615"/>
    </source>
</evidence>
<proteinExistence type="predicted"/>
<accession>A0A0R0K1I3</accession>
<dbReference type="Proteomes" id="UP000008827">
    <property type="component" value="Chromosome 4"/>
</dbReference>
<dbReference type="EMBL" id="CM000837">
    <property type="protein sequence ID" value="KRH60615.1"/>
    <property type="molecule type" value="Genomic_DNA"/>
</dbReference>
<evidence type="ECO:0000313" key="4">
    <source>
        <dbReference type="Proteomes" id="UP000008827"/>
    </source>
</evidence>
<keyword evidence="4" id="KW-1185">Reference proteome</keyword>
<evidence type="ECO:0000256" key="1">
    <source>
        <dbReference type="SAM" id="MobiDB-lite"/>
    </source>
</evidence>
<sequence length="79" mass="8667">MPPKCRHTSPLNMTAPSSHQTASSNHLRQYIYCPPWLLPFAASSSAICLWQILGSPPSAINNTGCNKVLLLGHPHLFML</sequence>
<name>A0A0R0K1I3_SOYBN</name>
<evidence type="ECO:0000313" key="2">
    <source>
        <dbReference type="EMBL" id="KRH60615.1"/>
    </source>
</evidence>
<organism evidence="2">
    <name type="scientific">Glycine max</name>
    <name type="common">Soybean</name>
    <name type="synonym">Glycine hispida</name>
    <dbReference type="NCBI Taxonomy" id="3847"/>
    <lineage>
        <taxon>Eukaryota</taxon>
        <taxon>Viridiplantae</taxon>
        <taxon>Streptophyta</taxon>
        <taxon>Embryophyta</taxon>
        <taxon>Tracheophyta</taxon>
        <taxon>Spermatophyta</taxon>
        <taxon>Magnoliopsida</taxon>
        <taxon>eudicotyledons</taxon>
        <taxon>Gunneridae</taxon>
        <taxon>Pentapetalae</taxon>
        <taxon>rosids</taxon>
        <taxon>fabids</taxon>
        <taxon>Fabales</taxon>
        <taxon>Fabaceae</taxon>
        <taxon>Papilionoideae</taxon>
        <taxon>50 kb inversion clade</taxon>
        <taxon>NPAAA clade</taxon>
        <taxon>indigoferoid/millettioid clade</taxon>
        <taxon>Phaseoleae</taxon>
        <taxon>Glycine</taxon>
        <taxon>Glycine subgen. Soja</taxon>
    </lineage>
</organism>
<dbReference type="InParanoid" id="A0A0R0K1I3"/>
<reference evidence="2" key="3">
    <citation type="submission" date="2018-07" db="EMBL/GenBank/DDBJ databases">
        <title>WGS assembly of Glycine max.</title>
        <authorList>
            <person name="Schmutz J."/>
            <person name="Cannon S."/>
            <person name="Schlueter J."/>
            <person name="Ma J."/>
            <person name="Mitros T."/>
            <person name="Nelson W."/>
            <person name="Hyten D."/>
            <person name="Song Q."/>
            <person name="Thelen J."/>
            <person name="Cheng J."/>
            <person name="Xu D."/>
            <person name="Hellsten U."/>
            <person name="May G."/>
            <person name="Yu Y."/>
            <person name="Sakurai T."/>
            <person name="Umezawa T."/>
            <person name="Bhattacharyya M."/>
            <person name="Sandhu D."/>
            <person name="Valliyodan B."/>
            <person name="Lindquist E."/>
            <person name="Peto M."/>
            <person name="Grant D."/>
            <person name="Shu S."/>
            <person name="Goodstein D."/>
            <person name="Barry K."/>
            <person name="Futrell-Griggs M."/>
            <person name="Abernathy B."/>
            <person name="Du J."/>
            <person name="Tian Z."/>
            <person name="Zhu L."/>
            <person name="Gill N."/>
            <person name="Joshi T."/>
            <person name="Libault M."/>
            <person name="Sethuraman A."/>
            <person name="Zhang X."/>
            <person name="Shinozaki K."/>
            <person name="Nguyen H."/>
            <person name="Wing R."/>
            <person name="Cregan P."/>
            <person name="Specht J."/>
            <person name="Grimwood J."/>
            <person name="Rokhsar D."/>
            <person name="Stacey G."/>
            <person name="Shoemaker R."/>
            <person name="Jackson S."/>
        </authorList>
    </citation>
    <scope>NUCLEOTIDE SEQUENCE</scope>
    <source>
        <tissue evidence="2">Callus</tissue>
    </source>
</reference>
<dbReference type="EnsemblPlants" id="KRH60615">
    <property type="protein sequence ID" value="KRH60615"/>
    <property type="gene ID" value="GLYMA_04G000500"/>
</dbReference>
<reference evidence="2 3" key="1">
    <citation type="journal article" date="2010" name="Nature">
        <title>Genome sequence of the palaeopolyploid soybean.</title>
        <authorList>
            <person name="Schmutz J."/>
            <person name="Cannon S.B."/>
            <person name="Schlueter J."/>
            <person name="Ma J."/>
            <person name="Mitros T."/>
            <person name="Nelson W."/>
            <person name="Hyten D.L."/>
            <person name="Song Q."/>
            <person name="Thelen J.J."/>
            <person name="Cheng J."/>
            <person name="Xu D."/>
            <person name="Hellsten U."/>
            <person name="May G.D."/>
            <person name="Yu Y."/>
            <person name="Sakurai T."/>
            <person name="Umezawa T."/>
            <person name="Bhattacharyya M.K."/>
            <person name="Sandhu D."/>
            <person name="Valliyodan B."/>
            <person name="Lindquist E."/>
            <person name="Peto M."/>
            <person name="Grant D."/>
            <person name="Shu S."/>
            <person name="Goodstein D."/>
            <person name="Barry K."/>
            <person name="Futrell-Griggs M."/>
            <person name="Abernathy B."/>
            <person name="Du J."/>
            <person name="Tian Z."/>
            <person name="Zhu L."/>
            <person name="Gill N."/>
            <person name="Joshi T."/>
            <person name="Libault M."/>
            <person name="Sethuraman A."/>
            <person name="Zhang X.-C."/>
            <person name="Shinozaki K."/>
            <person name="Nguyen H.T."/>
            <person name="Wing R.A."/>
            <person name="Cregan P."/>
            <person name="Specht J."/>
            <person name="Grimwood J."/>
            <person name="Rokhsar D."/>
            <person name="Stacey G."/>
            <person name="Shoemaker R.C."/>
            <person name="Jackson S.A."/>
        </authorList>
    </citation>
    <scope>NUCLEOTIDE SEQUENCE</scope>
    <source>
        <strain evidence="3">cv. Williams 82</strain>
        <tissue evidence="2">Callus</tissue>
    </source>
</reference>
<feature type="region of interest" description="Disordered" evidence="1">
    <location>
        <begin position="1"/>
        <end position="20"/>
    </location>
</feature>